<dbReference type="PANTHER" id="PTHR33755:SF6">
    <property type="entry name" value="PLASMID STABILIZATION SYSTEM PROTEIN"/>
    <property type="match status" value="1"/>
</dbReference>
<gene>
    <name evidence="3" type="ORF">J0X15_13350</name>
</gene>
<proteinExistence type="inferred from homology"/>
<comment type="similarity">
    <text evidence="1">Belongs to the RelE toxin family.</text>
</comment>
<dbReference type="InterPro" id="IPR007712">
    <property type="entry name" value="RelE/ParE_toxin"/>
</dbReference>
<name>A0A939EPL7_9HYPH</name>
<evidence type="ECO:0000256" key="2">
    <source>
        <dbReference type="ARBA" id="ARBA00022649"/>
    </source>
</evidence>
<dbReference type="AlphaFoldDB" id="A0A939EPL7"/>
<dbReference type="Pfam" id="PF05016">
    <property type="entry name" value="ParE_toxin"/>
    <property type="match status" value="1"/>
</dbReference>
<dbReference type="Gene3D" id="3.30.2310.20">
    <property type="entry name" value="RelE-like"/>
    <property type="match status" value="1"/>
</dbReference>
<organism evidence="3 4">
    <name type="scientific">Roseibium limicola</name>
    <dbReference type="NCBI Taxonomy" id="2816037"/>
    <lineage>
        <taxon>Bacteria</taxon>
        <taxon>Pseudomonadati</taxon>
        <taxon>Pseudomonadota</taxon>
        <taxon>Alphaproteobacteria</taxon>
        <taxon>Hyphomicrobiales</taxon>
        <taxon>Stappiaceae</taxon>
        <taxon>Roseibium</taxon>
    </lineage>
</organism>
<dbReference type="Proteomes" id="UP000664779">
    <property type="component" value="Unassembled WGS sequence"/>
</dbReference>
<dbReference type="InterPro" id="IPR035093">
    <property type="entry name" value="RelE/ParE_toxin_dom_sf"/>
</dbReference>
<sequence>MPAARDDLREIGDYIARDNPGRALSFINEIEARLRQVADRPQSFPLREDIHAGLRSARHGRYLIFFRESLDTVEIVRVLQGQRDLTQQL</sequence>
<reference evidence="3" key="1">
    <citation type="submission" date="2021-03" db="EMBL/GenBank/DDBJ databases">
        <title>Roseibium sp. CAU 1637 isolated from Incheon.</title>
        <authorList>
            <person name="Kim W."/>
        </authorList>
    </citation>
    <scope>NUCLEOTIDE SEQUENCE</scope>
    <source>
        <strain evidence="3">CAU 1637</strain>
    </source>
</reference>
<protein>
    <submittedName>
        <fullName evidence="3">Type II toxin-antitoxin system RelE/ParE family toxin</fullName>
    </submittedName>
</protein>
<evidence type="ECO:0000313" key="3">
    <source>
        <dbReference type="EMBL" id="MBO0346213.1"/>
    </source>
</evidence>
<accession>A0A939EPL7</accession>
<evidence type="ECO:0000256" key="1">
    <source>
        <dbReference type="ARBA" id="ARBA00006226"/>
    </source>
</evidence>
<comment type="caution">
    <text evidence="3">The sequence shown here is derived from an EMBL/GenBank/DDBJ whole genome shotgun (WGS) entry which is preliminary data.</text>
</comment>
<keyword evidence="4" id="KW-1185">Reference proteome</keyword>
<keyword evidence="2" id="KW-1277">Toxin-antitoxin system</keyword>
<dbReference type="InterPro" id="IPR051803">
    <property type="entry name" value="TA_system_RelE-like_toxin"/>
</dbReference>
<dbReference type="EMBL" id="JAFLNF010000005">
    <property type="protein sequence ID" value="MBO0346213.1"/>
    <property type="molecule type" value="Genomic_DNA"/>
</dbReference>
<dbReference type="PANTHER" id="PTHR33755">
    <property type="entry name" value="TOXIN PARE1-RELATED"/>
    <property type="match status" value="1"/>
</dbReference>
<evidence type="ECO:0000313" key="4">
    <source>
        <dbReference type="Proteomes" id="UP000664779"/>
    </source>
</evidence>